<sequence length="570" mass="61779">MSARDDVSTWEPSTVVMAVFIAIVGAASLLITLGAHTWALWRGVDGVSWNPFTLMIEVFQGRLDPTGEVYWWIGGVGVALLILVLTGLVLALPRRSKRSRRGDEAAQWAGRGKDIEPITKATVAAKAKRLGVSGALGFPVGRTVAGGIPVMSSFEDVCITIAGPRTGKTTSWVVPRIFAAPGAVVATSNKRDIVDETRTRRAQATGEQEWVFDPQGLAGEEQSWWWNPLSYVTDYVQAGALADMFLSAEDVSNKDGNDMWDQWACQLIAPMLLAAATAGKPITALHTWLADQTNDEPVLLLRSLAGECAEDDVRDDLLKAATSLEGFMGMPAETRGSVYGGAVRIMHFLNNTRLMRWVTPVKGVPEFHPSEFVKTKQTLYCLSQEGRGSATQIVTPLTVAVVEAATAYATSQAGGRLATPMLIELDEAANVCRWNELPSQYSHFGSRGLCVDTVLQSWSQGERVWGDKGMKALWSAANVKVYGGGVSEPDFLRNLSELIGTHWVDSTQISSSSQGRSYSTSKASQQRPIATVSDLQALPQGRAWVFASGAVATLVRLIPFWDQEDYQPGK</sequence>
<feature type="domain" description="TraD/TraG TraM recognition site" evidence="7">
    <location>
        <begin position="420"/>
        <end position="540"/>
    </location>
</feature>
<evidence type="ECO:0000256" key="5">
    <source>
        <dbReference type="ARBA" id="ARBA00023136"/>
    </source>
</evidence>
<dbReference type="STRING" id="883077.HMPREF9241_00278"/>
<proteinExistence type="predicted"/>
<dbReference type="PATRIC" id="fig|883077.3.peg.264"/>
<keyword evidence="4 6" id="KW-1133">Transmembrane helix</keyword>
<protein>
    <recommendedName>
        <fullName evidence="7">TraD/TraG TraM recognition site domain-containing protein</fullName>
    </recommendedName>
</protein>
<dbReference type="Pfam" id="PF12696">
    <property type="entry name" value="TraG-D_C"/>
    <property type="match status" value="1"/>
</dbReference>
<dbReference type="Gene3D" id="3.40.50.300">
    <property type="entry name" value="P-loop containing nucleotide triphosphate hydrolases"/>
    <property type="match status" value="1"/>
</dbReference>
<dbReference type="InterPro" id="IPR027417">
    <property type="entry name" value="P-loop_NTPase"/>
</dbReference>
<evidence type="ECO:0000256" key="2">
    <source>
        <dbReference type="ARBA" id="ARBA00022475"/>
    </source>
</evidence>
<evidence type="ECO:0000259" key="7">
    <source>
        <dbReference type="Pfam" id="PF12696"/>
    </source>
</evidence>
<evidence type="ECO:0000313" key="8">
    <source>
        <dbReference type="EMBL" id="EJZ87650.1"/>
    </source>
</evidence>
<dbReference type="PANTHER" id="PTHR37937:SF1">
    <property type="entry name" value="CONJUGATIVE TRANSFER: DNA TRANSPORT"/>
    <property type="match status" value="1"/>
</dbReference>
<feature type="transmembrane region" description="Helical" evidence="6">
    <location>
        <begin position="12"/>
        <end position="41"/>
    </location>
</feature>
<comment type="subcellular location">
    <subcellularLocation>
        <location evidence="1">Cell membrane</location>
        <topology evidence="1">Multi-pass membrane protein</topology>
    </subcellularLocation>
</comment>
<dbReference type="InterPro" id="IPR032689">
    <property type="entry name" value="TraG-D_C"/>
</dbReference>
<gene>
    <name evidence="8" type="ORF">HMPREF9241_00278</name>
</gene>
<keyword evidence="3 6" id="KW-0812">Transmembrane</keyword>
<dbReference type="eggNOG" id="COG3505">
    <property type="taxonomic scope" value="Bacteria"/>
</dbReference>
<dbReference type="SUPFAM" id="SSF52540">
    <property type="entry name" value="P-loop containing nucleoside triphosphate hydrolases"/>
    <property type="match status" value="1"/>
</dbReference>
<evidence type="ECO:0000256" key="3">
    <source>
        <dbReference type="ARBA" id="ARBA00022692"/>
    </source>
</evidence>
<dbReference type="EMBL" id="AGWQ01000003">
    <property type="protein sequence ID" value="EJZ87650.1"/>
    <property type="molecule type" value="Genomic_DNA"/>
</dbReference>
<reference evidence="8 9" key="1">
    <citation type="submission" date="2012-07" db="EMBL/GenBank/DDBJ databases">
        <title>The Genome Sequence of Actinomyces turicensis ACS-279-V-COL4.</title>
        <authorList>
            <consortium name="The Broad Institute Genome Sequencing Platform"/>
            <person name="Earl A."/>
            <person name="Ward D."/>
            <person name="Feldgarden M."/>
            <person name="Gevers D."/>
            <person name="Saerens B."/>
            <person name="Vaneechoutte M."/>
            <person name="Walker B."/>
            <person name="Young S.K."/>
            <person name="Zeng Q."/>
            <person name="Gargeya S."/>
            <person name="Fitzgerald M."/>
            <person name="Haas B."/>
            <person name="Abouelleil A."/>
            <person name="Alvarado L."/>
            <person name="Arachchi H.M."/>
            <person name="Berlin A."/>
            <person name="Chapman S.B."/>
            <person name="Goldberg J."/>
            <person name="Griggs A."/>
            <person name="Gujja S."/>
            <person name="Hansen M."/>
            <person name="Howarth C."/>
            <person name="Imamovic A."/>
            <person name="Larimer J."/>
            <person name="McCowen C."/>
            <person name="Montmayeur A."/>
            <person name="Murphy C."/>
            <person name="Neiman D."/>
            <person name="Pearson M."/>
            <person name="Priest M."/>
            <person name="Roberts A."/>
            <person name="Saif S."/>
            <person name="Shea T."/>
            <person name="Sisk P."/>
            <person name="Sykes S."/>
            <person name="Wortman J."/>
            <person name="Nusbaum C."/>
            <person name="Birren B."/>
        </authorList>
    </citation>
    <scope>NUCLEOTIDE SEQUENCE [LARGE SCALE GENOMIC DNA]</scope>
    <source>
        <strain evidence="8 9">ACS-279-V-Col4</strain>
    </source>
</reference>
<name>K0ZIU8_9ACTO</name>
<dbReference type="HOGENOM" id="CLU_029028_2_0_11"/>
<dbReference type="AlphaFoldDB" id="K0ZIU8"/>
<organism evidence="8 9">
    <name type="scientific">Schaalia turicensis ACS-279-V-Col4</name>
    <dbReference type="NCBI Taxonomy" id="883077"/>
    <lineage>
        <taxon>Bacteria</taxon>
        <taxon>Bacillati</taxon>
        <taxon>Actinomycetota</taxon>
        <taxon>Actinomycetes</taxon>
        <taxon>Actinomycetales</taxon>
        <taxon>Actinomycetaceae</taxon>
        <taxon>Schaalia</taxon>
    </lineage>
</organism>
<feature type="transmembrane region" description="Helical" evidence="6">
    <location>
        <begin position="69"/>
        <end position="92"/>
    </location>
</feature>
<dbReference type="Proteomes" id="UP000003994">
    <property type="component" value="Unassembled WGS sequence"/>
</dbReference>
<evidence type="ECO:0000313" key="9">
    <source>
        <dbReference type="Proteomes" id="UP000003994"/>
    </source>
</evidence>
<keyword evidence="2" id="KW-1003">Cell membrane</keyword>
<evidence type="ECO:0000256" key="6">
    <source>
        <dbReference type="SAM" id="Phobius"/>
    </source>
</evidence>
<evidence type="ECO:0000256" key="1">
    <source>
        <dbReference type="ARBA" id="ARBA00004651"/>
    </source>
</evidence>
<keyword evidence="5 6" id="KW-0472">Membrane</keyword>
<comment type="caution">
    <text evidence="8">The sequence shown here is derived from an EMBL/GenBank/DDBJ whole genome shotgun (WGS) entry which is preliminary data.</text>
</comment>
<dbReference type="GO" id="GO:0005886">
    <property type="term" value="C:plasma membrane"/>
    <property type="evidence" value="ECO:0007669"/>
    <property type="project" value="UniProtKB-SubCell"/>
</dbReference>
<accession>K0ZIU8</accession>
<evidence type="ECO:0000256" key="4">
    <source>
        <dbReference type="ARBA" id="ARBA00022989"/>
    </source>
</evidence>
<keyword evidence="9" id="KW-1185">Reference proteome</keyword>
<dbReference type="CDD" id="cd01127">
    <property type="entry name" value="TrwB_TraG_TraD_VirD4"/>
    <property type="match status" value="1"/>
</dbReference>
<dbReference type="InterPro" id="IPR051539">
    <property type="entry name" value="T4SS-coupling_protein"/>
</dbReference>
<dbReference type="PANTHER" id="PTHR37937">
    <property type="entry name" value="CONJUGATIVE TRANSFER: DNA TRANSPORT"/>
    <property type="match status" value="1"/>
</dbReference>